<comment type="caution">
    <text evidence="1">The sequence shown here is derived from an EMBL/GenBank/DDBJ whole genome shotgun (WGS) entry which is preliminary data.</text>
</comment>
<proteinExistence type="predicted"/>
<name>A0ABR6BKF7_9PSEU</name>
<dbReference type="RefSeq" id="WP_318296475.1">
    <property type="nucleotide sequence ID" value="NZ_BAAABQ010000057.1"/>
</dbReference>
<dbReference type="EMBL" id="JACJID010000003">
    <property type="protein sequence ID" value="MBA8927141.1"/>
    <property type="molecule type" value="Genomic_DNA"/>
</dbReference>
<dbReference type="Proteomes" id="UP000517916">
    <property type="component" value="Unassembled WGS sequence"/>
</dbReference>
<gene>
    <name evidence="1" type="ORF">BC739_004347</name>
</gene>
<keyword evidence="2" id="KW-1185">Reference proteome</keyword>
<sequence>MDRSPFTSGVLAVPHLPGHRRGRVLAHGAGQLELLGGGTS</sequence>
<protein>
    <submittedName>
        <fullName evidence="1">Uncharacterized protein</fullName>
    </submittedName>
</protein>
<organism evidence="1 2">
    <name type="scientific">Kutzneria viridogrisea</name>
    <dbReference type="NCBI Taxonomy" id="47990"/>
    <lineage>
        <taxon>Bacteria</taxon>
        <taxon>Bacillati</taxon>
        <taxon>Actinomycetota</taxon>
        <taxon>Actinomycetes</taxon>
        <taxon>Pseudonocardiales</taxon>
        <taxon>Pseudonocardiaceae</taxon>
        <taxon>Kutzneria</taxon>
    </lineage>
</organism>
<reference evidence="1 2" key="1">
    <citation type="submission" date="2020-08" db="EMBL/GenBank/DDBJ databases">
        <title>Genomic Encyclopedia of Archaeal and Bacterial Type Strains, Phase II (KMG-II): from individual species to whole genera.</title>
        <authorList>
            <person name="Goeker M."/>
        </authorList>
    </citation>
    <scope>NUCLEOTIDE SEQUENCE [LARGE SCALE GENOMIC DNA]</scope>
    <source>
        <strain evidence="1 2">DSM 43850</strain>
    </source>
</reference>
<evidence type="ECO:0000313" key="1">
    <source>
        <dbReference type="EMBL" id="MBA8927141.1"/>
    </source>
</evidence>
<accession>A0ABR6BKF7</accession>
<evidence type="ECO:0000313" key="2">
    <source>
        <dbReference type="Proteomes" id="UP000517916"/>
    </source>
</evidence>